<sequence length="337" mass="36544">MVTCPNESRAGSCDLGKRKSRDDQAIWSGRGLCDAKEVVSGPSGARRMSSFPHCGSGQQHEAVDATRPHQRISKMAFLLQAGRRAKARCCAFSGRPSALGRCRRASAPRGCTARRHPDAFRQSRHREKSVQQAVVLSLSRRNRNRKKPSKRNLQSLPPSPAPPDRSTSSAPNVTKQQVPEGQPPQALQAQPCAVFRALGRNSCNSHWPPRKLSLPRCEPGAADSKVTTGGAHPWLAQSCATGVTLQRENPLLARSVEASTDERLREADGELPLHPRPGGPCTQLHSLLPQLLTLLANQPSWRGQRNPDCYGPYGRPWVPLLSNRAALSVGSAGARCA</sequence>
<accession>A0A6A6V2S1</accession>
<evidence type="ECO:0000313" key="2">
    <source>
        <dbReference type="EMBL" id="KAF2744323.1"/>
    </source>
</evidence>
<keyword evidence="3" id="KW-1185">Reference proteome</keyword>
<feature type="compositionally biased region" description="Basic residues" evidence="1">
    <location>
        <begin position="140"/>
        <end position="150"/>
    </location>
</feature>
<evidence type="ECO:0000313" key="3">
    <source>
        <dbReference type="Proteomes" id="UP000799440"/>
    </source>
</evidence>
<feature type="compositionally biased region" description="Polar residues" evidence="1">
    <location>
        <begin position="165"/>
        <end position="179"/>
    </location>
</feature>
<gene>
    <name evidence="2" type="ORF">M011DRAFT_460890</name>
</gene>
<dbReference type="AlphaFoldDB" id="A0A6A6V2S1"/>
<feature type="region of interest" description="Disordered" evidence="1">
    <location>
        <begin position="101"/>
        <end position="187"/>
    </location>
</feature>
<protein>
    <submittedName>
        <fullName evidence="2">Uncharacterized protein</fullName>
    </submittedName>
</protein>
<organism evidence="2 3">
    <name type="scientific">Sporormia fimetaria CBS 119925</name>
    <dbReference type="NCBI Taxonomy" id="1340428"/>
    <lineage>
        <taxon>Eukaryota</taxon>
        <taxon>Fungi</taxon>
        <taxon>Dikarya</taxon>
        <taxon>Ascomycota</taxon>
        <taxon>Pezizomycotina</taxon>
        <taxon>Dothideomycetes</taxon>
        <taxon>Pleosporomycetidae</taxon>
        <taxon>Pleosporales</taxon>
        <taxon>Sporormiaceae</taxon>
        <taxon>Sporormia</taxon>
    </lineage>
</organism>
<evidence type="ECO:0000256" key="1">
    <source>
        <dbReference type="SAM" id="MobiDB-lite"/>
    </source>
</evidence>
<dbReference type="EMBL" id="MU006589">
    <property type="protein sequence ID" value="KAF2744323.1"/>
    <property type="molecule type" value="Genomic_DNA"/>
</dbReference>
<proteinExistence type="predicted"/>
<reference evidence="2" key="1">
    <citation type="journal article" date="2020" name="Stud. Mycol.">
        <title>101 Dothideomycetes genomes: a test case for predicting lifestyles and emergence of pathogens.</title>
        <authorList>
            <person name="Haridas S."/>
            <person name="Albert R."/>
            <person name="Binder M."/>
            <person name="Bloem J."/>
            <person name="Labutti K."/>
            <person name="Salamov A."/>
            <person name="Andreopoulos B."/>
            <person name="Baker S."/>
            <person name="Barry K."/>
            <person name="Bills G."/>
            <person name="Bluhm B."/>
            <person name="Cannon C."/>
            <person name="Castanera R."/>
            <person name="Culley D."/>
            <person name="Daum C."/>
            <person name="Ezra D."/>
            <person name="Gonzalez J."/>
            <person name="Henrissat B."/>
            <person name="Kuo A."/>
            <person name="Liang C."/>
            <person name="Lipzen A."/>
            <person name="Lutzoni F."/>
            <person name="Magnuson J."/>
            <person name="Mondo S."/>
            <person name="Nolan M."/>
            <person name="Ohm R."/>
            <person name="Pangilinan J."/>
            <person name="Park H.-J."/>
            <person name="Ramirez L."/>
            <person name="Alfaro M."/>
            <person name="Sun H."/>
            <person name="Tritt A."/>
            <person name="Yoshinaga Y."/>
            <person name="Zwiers L.-H."/>
            <person name="Turgeon B."/>
            <person name="Goodwin S."/>
            <person name="Spatafora J."/>
            <person name="Crous P."/>
            <person name="Grigoriev I."/>
        </authorList>
    </citation>
    <scope>NUCLEOTIDE SEQUENCE</scope>
    <source>
        <strain evidence="2">CBS 119925</strain>
    </source>
</reference>
<name>A0A6A6V2S1_9PLEO</name>
<dbReference type="Proteomes" id="UP000799440">
    <property type="component" value="Unassembled WGS sequence"/>
</dbReference>